<accession>A0ABV1EK56</accession>
<dbReference type="RefSeq" id="WP_279221663.1">
    <property type="nucleotide sequence ID" value="NZ_JBBNFM010000005.1"/>
</dbReference>
<keyword evidence="3" id="KW-1185">Reference proteome</keyword>
<evidence type="ECO:0000313" key="3">
    <source>
        <dbReference type="Proteomes" id="UP001482186"/>
    </source>
</evidence>
<comment type="caution">
    <text evidence="2">The sequence shown here is derived from an EMBL/GenBank/DDBJ whole genome shotgun (WGS) entry which is preliminary data.</text>
</comment>
<dbReference type="Proteomes" id="UP001482186">
    <property type="component" value="Unassembled WGS sequence"/>
</dbReference>
<gene>
    <name evidence="2" type="ORF">AAAT04_08600</name>
</gene>
<organism evidence="2 3">
    <name type="scientific">Coprococcus ammoniilyticus</name>
    <dbReference type="NCBI Taxonomy" id="2981785"/>
    <lineage>
        <taxon>Bacteria</taxon>
        <taxon>Bacillati</taxon>
        <taxon>Bacillota</taxon>
        <taxon>Clostridia</taxon>
        <taxon>Lachnospirales</taxon>
        <taxon>Lachnospiraceae</taxon>
        <taxon>Coprococcus</taxon>
    </lineage>
</organism>
<evidence type="ECO:0000256" key="1">
    <source>
        <dbReference type="SAM" id="MobiDB-lite"/>
    </source>
</evidence>
<sequence length="42" mass="4695">MVAGIRRREDGKKTITNDGGSYGFGRWRQGSPEQALSVVWDL</sequence>
<feature type="compositionally biased region" description="Basic and acidic residues" evidence="1">
    <location>
        <begin position="1"/>
        <end position="15"/>
    </location>
</feature>
<feature type="region of interest" description="Disordered" evidence="1">
    <location>
        <begin position="1"/>
        <end position="26"/>
    </location>
</feature>
<protein>
    <submittedName>
        <fullName evidence="2">Uncharacterized protein</fullName>
    </submittedName>
</protein>
<name>A0ABV1EK56_9FIRM</name>
<dbReference type="EMBL" id="JBBNFM010000005">
    <property type="protein sequence ID" value="MEQ2454101.1"/>
    <property type="molecule type" value="Genomic_DNA"/>
</dbReference>
<evidence type="ECO:0000313" key="2">
    <source>
        <dbReference type="EMBL" id="MEQ2454101.1"/>
    </source>
</evidence>
<reference evidence="2 3" key="1">
    <citation type="submission" date="2024-04" db="EMBL/GenBank/DDBJ databases">
        <title>Human intestinal bacterial collection.</title>
        <authorList>
            <person name="Pauvert C."/>
            <person name="Hitch T.C.A."/>
            <person name="Clavel T."/>
        </authorList>
    </citation>
    <scope>NUCLEOTIDE SEQUENCE [LARGE SCALE GENOMIC DNA]</scope>
    <source>
        <strain evidence="2 3">CLA-AA-H141</strain>
    </source>
</reference>
<proteinExistence type="predicted"/>